<evidence type="ECO:0000313" key="2">
    <source>
        <dbReference type="Proteomes" id="UP000184480"/>
    </source>
</evidence>
<dbReference type="AlphaFoldDB" id="A0A1M5JUS2"/>
<dbReference type="STRING" id="1346286.SAMN05444362_1292"/>
<gene>
    <name evidence="1" type="ORF">SAMN05444362_1292</name>
</gene>
<dbReference type="RefSeq" id="WP_062185157.1">
    <property type="nucleotide sequence ID" value="NZ_BBXL01000040.1"/>
</dbReference>
<reference evidence="2" key="1">
    <citation type="submission" date="2016-11" db="EMBL/GenBank/DDBJ databases">
        <authorList>
            <person name="Varghese N."/>
            <person name="Submissions S."/>
        </authorList>
    </citation>
    <scope>NUCLEOTIDE SEQUENCE [LARGE SCALE GENOMIC DNA]</scope>
    <source>
        <strain evidence="2">DSM 27370</strain>
    </source>
</reference>
<evidence type="ECO:0000313" key="1">
    <source>
        <dbReference type="EMBL" id="SHG44155.1"/>
    </source>
</evidence>
<evidence type="ECO:0008006" key="3">
    <source>
        <dbReference type="Google" id="ProtNLM"/>
    </source>
</evidence>
<proteinExistence type="predicted"/>
<protein>
    <recommendedName>
        <fullName evidence="3">C1q domain-containing protein</fullName>
    </recommendedName>
</protein>
<name>A0A1M5JUS2_9BACT</name>
<dbReference type="EMBL" id="FQUC01000029">
    <property type="protein sequence ID" value="SHG44155.1"/>
    <property type="molecule type" value="Genomic_DNA"/>
</dbReference>
<accession>A0A1M5JUS2</accession>
<dbReference type="Proteomes" id="UP000184480">
    <property type="component" value="Unassembled WGS sequence"/>
</dbReference>
<keyword evidence="2" id="KW-1185">Reference proteome</keyword>
<sequence length="294" mass="32181">MNKLLVILTILLVYPFFATSQVSINSRYSIGKLLIDGDGDNTSTIPTSVQLENDVIFNVSTLNEAILGIGGTPYNSAQLSLNATNKALGLNIVNLTSGLDLTTVPSPSNGLTVYNKDSSIDDGVYFFLDNEWAKMTTNIYAGSFMNLLNLQAPDVVTRPITQTQLSAELYSAGTELNFISTDNGTIKILEDGAYSFNMHLSGTVSSGSSEYAYYYVFLVNATLHSVLDSYTIALKPNNNAPQTASVFLNANFTKDDEVKIYICHEDTNNRTWTLKSSSPGSTDLIRSYMVFWKL</sequence>
<dbReference type="OrthoDB" id="997384at2"/>
<organism evidence="1 2">
    <name type="scientific">Dysgonomonas macrotermitis</name>
    <dbReference type="NCBI Taxonomy" id="1346286"/>
    <lineage>
        <taxon>Bacteria</taxon>
        <taxon>Pseudomonadati</taxon>
        <taxon>Bacteroidota</taxon>
        <taxon>Bacteroidia</taxon>
        <taxon>Bacteroidales</taxon>
        <taxon>Dysgonomonadaceae</taxon>
        <taxon>Dysgonomonas</taxon>
    </lineage>
</organism>